<gene>
    <name evidence="2" type="ORF">APORC_1236</name>
</gene>
<reference evidence="2 3" key="2">
    <citation type="submission" date="2019-09" db="EMBL/GenBank/DDBJ databases">
        <title>Taxonomic note: a critical rebuttal of the proposed division of the genus Arcobacter into six genera, emended descriptions of Arcobacter anaerophilus and the genus Arcobacter, and an assessment of genus-level boundaries for Epsilonproteobacteria using in silico genomic comparator tools.</title>
        <authorList>
            <person name="On S.L.W."/>
            <person name="Miller W.G."/>
            <person name="Biggs P."/>
            <person name="Cornelius A."/>
            <person name="Vandamme P."/>
        </authorList>
    </citation>
    <scope>NUCLEOTIDE SEQUENCE [LARGE SCALE GENOMIC DNA]</scope>
    <source>
        <strain evidence="2 3">CCUG 56899</strain>
    </source>
</reference>
<dbReference type="EMBL" id="CP036246">
    <property type="protein sequence ID" value="QEP40831.1"/>
    <property type="molecule type" value="Genomic_DNA"/>
</dbReference>
<organism evidence="2 3">
    <name type="scientific">Arcobacter porcinus</name>
    <dbReference type="NCBI Taxonomy" id="1935204"/>
    <lineage>
        <taxon>Bacteria</taxon>
        <taxon>Pseudomonadati</taxon>
        <taxon>Campylobacterota</taxon>
        <taxon>Epsilonproteobacteria</taxon>
        <taxon>Campylobacterales</taxon>
        <taxon>Arcobacteraceae</taxon>
        <taxon>Arcobacter</taxon>
    </lineage>
</organism>
<feature type="domain" description="HNH" evidence="1">
    <location>
        <begin position="164"/>
        <end position="189"/>
    </location>
</feature>
<evidence type="ECO:0000259" key="1">
    <source>
        <dbReference type="Pfam" id="PF01844"/>
    </source>
</evidence>
<dbReference type="AlphaFoldDB" id="A0A5C2HHQ3"/>
<dbReference type="KEGG" id="apoc:APORC_1236"/>
<dbReference type="RefSeq" id="WP_066387475.1">
    <property type="nucleotide sequence ID" value="NZ_CP036246.2"/>
</dbReference>
<dbReference type="InterPro" id="IPR002711">
    <property type="entry name" value="HNH"/>
</dbReference>
<evidence type="ECO:0000313" key="3">
    <source>
        <dbReference type="Proteomes" id="UP000322644"/>
    </source>
</evidence>
<dbReference type="Pfam" id="PF01844">
    <property type="entry name" value="HNH"/>
    <property type="match status" value="1"/>
</dbReference>
<dbReference type="PANTHER" id="PTHR33877">
    <property type="entry name" value="SLL1193 PROTEIN"/>
    <property type="match status" value="1"/>
</dbReference>
<dbReference type="InterPro" id="IPR052892">
    <property type="entry name" value="NA-targeting_endonuclease"/>
</dbReference>
<proteinExistence type="predicted"/>
<dbReference type="GO" id="GO:0003676">
    <property type="term" value="F:nucleic acid binding"/>
    <property type="evidence" value="ECO:0007669"/>
    <property type="project" value="InterPro"/>
</dbReference>
<evidence type="ECO:0000313" key="2">
    <source>
        <dbReference type="EMBL" id="QEP40831.1"/>
    </source>
</evidence>
<name>A0A5C2HHQ3_9BACT</name>
<dbReference type="Proteomes" id="UP000322644">
    <property type="component" value="Chromosome"/>
</dbReference>
<dbReference type="GO" id="GO:0004519">
    <property type="term" value="F:endonuclease activity"/>
    <property type="evidence" value="ECO:0007669"/>
    <property type="project" value="InterPro"/>
</dbReference>
<dbReference type="GO" id="GO:0008270">
    <property type="term" value="F:zinc ion binding"/>
    <property type="evidence" value="ECO:0007669"/>
    <property type="project" value="InterPro"/>
</dbReference>
<sequence>MCRGQDYCTELDKDTSNWNKQSLLDNPKWFNSQIDIFIEAVKLFVIYNDKQGCLNLLSTLRNDEMQDWFIEHGQMSGRHRKNTLNIQKPPIIDESLRDAIRSPKKYQKAVFKRDGYRCRYCGIKLLSQEFVKEFSKKLDSNLFQRGKTNKSTNGLILNFWPVADHVFPWNMGGQTNESNLVSSCSSCNYGKDGYTCEQLGIENPFTREPIVDDWDGLESFISLIKQMD</sequence>
<dbReference type="PANTHER" id="PTHR33877:SF2">
    <property type="entry name" value="OS07G0170200 PROTEIN"/>
    <property type="match status" value="1"/>
</dbReference>
<dbReference type="InterPro" id="IPR003615">
    <property type="entry name" value="HNH_nuc"/>
</dbReference>
<accession>A0A5C2HHQ3</accession>
<dbReference type="Gene3D" id="1.10.30.50">
    <property type="match status" value="1"/>
</dbReference>
<reference evidence="2 3" key="1">
    <citation type="submission" date="2019-09" db="EMBL/GenBank/DDBJ databases">
        <title>Complete genome sequencing of four Arcobacter species reveals a diverse suite of mobile elements.</title>
        <authorList>
            <person name="Miller W.G."/>
            <person name="Yee E."/>
            <person name="Bono J.L."/>
        </authorList>
    </citation>
    <scope>NUCLEOTIDE SEQUENCE [LARGE SCALE GENOMIC DNA]</scope>
    <source>
        <strain evidence="2 3">CCUG 56899</strain>
    </source>
</reference>
<protein>
    <recommendedName>
        <fullName evidence="1">HNH domain-containing protein</fullName>
    </recommendedName>
</protein>
<dbReference type="CDD" id="cd00085">
    <property type="entry name" value="HNHc"/>
    <property type="match status" value="1"/>
</dbReference>